<reference evidence="3 4" key="1">
    <citation type="submission" date="2015-12" db="EMBL/GenBank/DDBJ databases">
        <title>Haloferax profundi sp. nov. isolated from the Discovery deep brine-seawater interface in the Red Sea.</title>
        <authorList>
            <person name="Zhang G."/>
            <person name="Stingl U."/>
            <person name="Rashid M."/>
        </authorList>
    </citation>
    <scope>NUCLEOTIDE SEQUENCE [LARGE SCALE GENOMIC DNA]</scope>
    <source>
        <strain evidence="3 4">SB29</strain>
    </source>
</reference>
<evidence type="ECO:0000313" key="3">
    <source>
        <dbReference type="EMBL" id="KTG27507.1"/>
    </source>
</evidence>
<evidence type="ECO:0000256" key="1">
    <source>
        <dbReference type="SAM" id="MobiDB-lite"/>
    </source>
</evidence>
<dbReference type="Proteomes" id="UP000053157">
    <property type="component" value="Unassembled WGS sequence"/>
</dbReference>
<feature type="domain" description="DUF8055" evidence="2">
    <location>
        <begin position="28"/>
        <end position="143"/>
    </location>
</feature>
<feature type="compositionally biased region" description="Basic and acidic residues" evidence="1">
    <location>
        <begin position="10"/>
        <end position="33"/>
    </location>
</feature>
<gene>
    <name evidence="3" type="ORF">AUR66_13865</name>
</gene>
<dbReference type="EMBL" id="LOPV01000171">
    <property type="protein sequence ID" value="KTG27507.1"/>
    <property type="molecule type" value="Genomic_DNA"/>
</dbReference>
<protein>
    <recommendedName>
        <fullName evidence="2">DUF8055 domain-containing protein</fullName>
    </recommendedName>
</protein>
<evidence type="ECO:0000259" key="2">
    <source>
        <dbReference type="Pfam" id="PF26240"/>
    </source>
</evidence>
<dbReference type="InterPro" id="IPR058368">
    <property type="entry name" value="DUF8055"/>
</dbReference>
<accession>A0A0W1SMI5</accession>
<comment type="caution">
    <text evidence="3">The sequence shown here is derived from an EMBL/GenBank/DDBJ whole genome shotgun (WGS) entry which is preliminary data.</text>
</comment>
<keyword evidence="4" id="KW-1185">Reference proteome</keyword>
<evidence type="ECO:0000313" key="4">
    <source>
        <dbReference type="Proteomes" id="UP000053157"/>
    </source>
</evidence>
<dbReference type="AlphaFoldDB" id="A0A0W1SMI5"/>
<dbReference type="RefSeq" id="WP_058572094.1">
    <property type="nucleotide sequence ID" value="NZ_LOPV01000171.1"/>
</dbReference>
<organism evidence="3 4">
    <name type="scientific">Haloferax profundi</name>
    <dbReference type="NCBI Taxonomy" id="1544718"/>
    <lineage>
        <taxon>Archaea</taxon>
        <taxon>Methanobacteriati</taxon>
        <taxon>Methanobacteriota</taxon>
        <taxon>Stenosarchaea group</taxon>
        <taxon>Halobacteria</taxon>
        <taxon>Halobacteriales</taxon>
        <taxon>Haloferacaceae</taxon>
        <taxon>Haloferax</taxon>
    </lineage>
</organism>
<name>A0A0W1SMI5_9EURY</name>
<feature type="region of interest" description="Disordered" evidence="1">
    <location>
        <begin position="1"/>
        <end position="33"/>
    </location>
</feature>
<sequence>MTGDTVQSARDGDERRPEGRERDPEHVRFGERVRSLAAEARQARERFDPPDESAADERALACARDGVGPAVSLYIEARTGGRMVEFTREEFRLLHRALNDWLTLYARCYGVELDADFTIREAAEVLLRTHNVRDTAQLLTCVPARY</sequence>
<dbReference type="Pfam" id="PF26240">
    <property type="entry name" value="DUF8055"/>
    <property type="match status" value="1"/>
</dbReference>
<proteinExistence type="predicted"/>
<dbReference type="OrthoDB" id="339304at2157"/>